<organism evidence="2 3">
    <name type="scientific">Roseicyclus mahoneyensis</name>
    <dbReference type="NCBI Taxonomy" id="164332"/>
    <lineage>
        <taxon>Bacteria</taxon>
        <taxon>Pseudomonadati</taxon>
        <taxon>Pseudomonadota</taxon>
        <taxon>Alphaproteobacteria</taxon>
        <taxon>Rhodobacterales</taxon>
        <taxon>Roseobacteraceae</taxon>
        <taxon>Roseicyclus</taxon>
    </lineage>
</organism>
<evidence type="ECO:0000259" key="1">
    <source>
        <dbReference type="Pfam" id="PF13682"/>
    </source>
</evidence>
<proteinExistence type="predicted"/>
<dbReference type="Proteomes" id="UP000245708">
    <property type="component" value="Unassembled WGS sequence"/>
</dbReference>
<dbReference type="OrthoDB" id="7508312at2"/>
<dbReference type="Gene3D" id="1.20.120.30">
    <property type="entry name" value="Aspartate receptor, ligand-binding domain"/>
    <property type="match status" value="1"/>
</dbReference>
<keyword evidence="3" id="KW-1185">Reference proteome</keyword>
<dbReference type="AlphaFoldDB" id="A0A316GPW0"/>
<gene>
    <name evidence="2" type="ORF">C7455_10197</name>
</gene>
<sequence length="128" mass="14166">MQGQRTVAETTTRTEITEAIGAHGAWKTRLKAAAMAGVSNLDPARVADNHSCRFGTWLDGYLKTHPNDRDARRIGDLHLQFHRSAGSVAERINAGEAKAALKEIEEGKFKAVTNDLVTAMMEWRRHVV</sequence>
<comment type="caution">
    <text evidence="2">The sequence shown here is derived from an EMBL/GenBank/DDBJ whole genome shotgun (WGS) entry which is preliminary data.</text>
</comment>
<protein>
    <submittedName>
        <fullName evidence="2">Chemoreceptor zinc-binding protein</fullName>
    </submittedName>
</protein>
<name>A0A316GPW0_9RHOB</name>
<feature type="domain" description="Chemoreceptor zinc-binding" evidence="1">
    <location>
        <begin position="23"/>
        <end position="88"/>
    </location>
</feature>
<reference evidence="2 3" key="1">
    <citation type="submission" date="2018-05" db="EMBL/GenBank/DDBJ databases">
        <title>Genomic Encyclopedia of Type Strains, Phase IV (KMG-IV): sequencing the most valuable type-strain genomes for metagenomic binning, comparative biology and taxonomic classification.</title>
        <authorList>
            <person name="Goeker M."/>
        </authorList>
    </citation>
    <scope>NUCLEOTIDE SEQUENCE [LARGE SCALE GENOMIC DNA]</scope>
    <source>
        <strain evidence="2 3">DSM 16097</strain>
    </source>
</reference>
<accession>A0A316GPW0</accession>
<dbReference type="InterPro" id="IPR025991">
    <property type="entry name" value="Chemoreceptor_zinc-bind_dom"/>
</dbReference>
<keyword evidence="2" id="KW-0675">Receptor</keyword>
<evidence type="ECO:0000313" key="2">
    <source>
        <dbReference type="EMBL" id="PWK62072.1"/>
    </source>
</evidence>
<dbReference type="RefSeq" id="WP_109664039.1">
    <property type="nucleotide sequence ID" value="NZ_QGGW01000001.1"/>
</dbReference>
<dbReference type="Pfam" id="PF13682">
    <property type="entry name" value="CZB"/>
    <property type="match status" value="1"/>
</dbReference>
<dbReference type="EMBL" id="QGGW01000001">
    <property type="protein sequence ID" value="PWK62072.1"/>
    <property type="molecule type" value="Genomic_DNA"/>
</dbReference>
<evidence type="ECO:0000313" key="3">
    <source>
        <dbReference type="Proteomes" id="UP000245708"/>
    </source>
</evidence>